<gene>
    <name evidence="1" type="ORF">SAE01_04810</name>
</gene>
<evidence type="ECO:0000313" key="2">
    <source>
        <dbReference type="Proteomes" id="UP000321513"/>
    </source>
</evidence>
<sequence>MLVIPDEIKEQTARRSVGINLVVIKDKVYQMLSIAYFKISITKSIKRQSIVKGRLFKTVGRSLLFATSW</sequence>
<organism evidence="1 2">
    <name type="scientific">Segetibacter aerophilus</name>
    <dbReference type="NCBI Taxonomy" id="670293"/>
    <lineage>
        <taxon>Bacteria</taxon>
        <taxon>Pseudomonadati</taxon>
        <taxon>Bacteroidota</taxon>
        <taxon>Chitinophagia</taxon>
        <taxon>Chitinophagales</taxon>
        <taxon>Chitinophagaceae</taxon>
        <taxon>Segetibacter</taxon>
    </lineage>
</organism>
<dbReference type="AlphaFoldDB" id="A0A512B7Q3"/>
<proteinExistence type="predicted"/>
<reference evidence="1 2" key="1">
    <citation type="submission" date="2019-07" db="EMBL/GenBank/DDBJ databases">
        <title>Whole genome shotgun sequence of Segetibacter aerophilus NBRC 106135.</title>
        <authorList>
            <person name="Hosoyama A."/>
            <person name="Uohara A."/>
            <person name="Ohji S."/>
            <person name="Ichikawa N."/>
        </authorList>
    </citation>
    <scope>NUCLEOTIDE SEQUENCE [LARGE SCALE GENOMIC DNA]</scope>
    <source>
        <strain evidence="1 2">NBRC 106135</strain>
    </source>
</reference>
<protein>
    <submittedName>
        <fullName evidence="1">Uncharacterized protein</fullName>
    </submittedName>
</protein>
<comment type="caution">
    <text evidence="1">The sequence shown here is derived from an EMBL/GenBank/DDBJ whole genome shotgun (WGS) entry which is preliminary data.</text>
</comment>
<dbReference type="Proteomes" id="UP000321513">
    <property type="component" value="Unassembled WGS sequence"/>
</dbReference>
<accession>A0A512B7Q3</accession>
<dbReference type="EMBL" id="BJYT01000001">
    <property type="protein sequence ID" value="GEO07985.1"/>
    <property type="molecule type" value="Genomic_DNA"/>
</dbReference>
<name>A0A512B7Q3_9BACT</name>
<evidence type="ECO:0000313" key="1">
    <source>
        <dbReference type="EMBL" id="GEO07985.1"/>
    </source>
</evidence>
<keyword evidence="2" id="KW-1185">Reference proteome</keyword>